<dbReference type="SFLD" id="SFLDG01067">
    <property type="entry name" value="SPASM/twitch_domain_containing"/>
    <property type="match status" value="1"/>
</dbReference>
<dbReference type="EMBL" id="CP001629">
    <property type="protein sequence ID" value="ACU89372.1"/>
    <property type="molecule type" value="Genomic_DNA"/>
</dbReference>
<keyword evidence="3" id="KW-0479">Metal-binding</keyword>
<evidence type="ECO:0000313" key="8">
    <source>
        <dbReference type="Proteomes" id="UP000002216"/>
    </source>
</evidence>
<dbReference type="InterPro" id="IPR058240">
    <property type="entry name" value="rSAM_sf"/>
</dbReference>
<evidence type="ECO:0000256" key="4">
    <source>
        <dbReference type="ARBA" id="ARBA00023004"/>
    </source>
</evidence>
<evidence type="ECO:0000259" key="6">
    <source>
        <dbReference type="Pfam" id="PF04055"/>
    </source>
</evidence>
<dbReference type="PANTHER" id="PTHR11228:SF7">
    <property type="entry name" value="PQQA PEPTIDE CYCLASE"/>
    <property type="match status" value="1"/>
</dbReference>
<dbReference type="InterPro" id="IPR007197">
    <property type="entry name" value="rSAM"/>
</dbReference>
<dbReference type="InterPro" id="IPR013785">
    <property type="entry name" value="Aldolase_TIM"/>
</dbReference>
<dbReference type="Gene3D" id="3.20.20.70">
    <property type="entry name" value="Aldolase class I"/>
    <property type="match status" value="1"/>
</dbReference>
<name>C7LRY9_DESBD</name>
<dbReference type="GO" id="GO:0003824">
    <property type="term" value="F:catalytic activity"/>
    <property type="evidence" value="ECO:0007669"/>
    <property type="project" value="InterPro"/>
</dbReference>
<dbReference type="PANTHER" id="PTHR11228">
    <property type="entry name" value="RADICAL SAM DOMAIN PROTEIN"/>
    <property type="match status" value="1"/>
</dbReference>
<protein>
    <submittedName>
        <fullName evidence="7">Radical SAM domain protein</fullName>
    </submittedName>
</protein>
<keyword evidence="5" id="KW-0411">Iron-sulfur</keyword>
<dbReference type="SUPFAM" id="SSF102114">
    <property type="entry name" value="Radical SAM enzymes"/>
    <property type="match status" value="1"/>
</dbReference>
<dbReference type="OrthoDB" id="9782387at2"/>
<sequence length="320" mass="36506">MLRVLFMNVSKIKELHIVPTYKCNSRCLHCLNHIRKDEVNLDLSMLDSFFSKNKFCDLDTVVLTGGQIDLHPNIIDLCEIIGSRVPAATVVFTANYIDIGETASLIEKVRAKISSSNLLYVSLPLEGPPYLHKQIRGVDSSLPKLVEHLRSMALHNSMLGTSFTITPFNYHALYWAYAFSKANSLDFWASPYSKSYFYNNLGQRAQFKALDKHHLKLQIDKILFDLSQERDETKHIYFSGLRQFMCSNEPFPMPTCHAGEEFVVIDSQGNLKPCILIDKIIGTIDTDCPIVSPDEIRKQYNCSCWTVCHAYKMAKEHRDG</sequence>
<dbReference type="HOGENOM" id="CLU_867991_0_0_7"/>
<feature type="domain" description="Radical SAM core" evidence="6">
    <location>
        <begin position="17"/>
        <end position="138"/>
    </location>
</feature>
<dbReference type="AlphaFoldDB" id="C7LRY9"/>
<keyword evidence="2" id="KW-0949">S-adenosyl-L-methionine</keyword>
<evidence type="ECO:0000256" key="3">
    <source>
        <dbReference type="ARBA" id="ARBA00022723"/>
    </source>
</evidence>
<dbReference type="KEGG" id="dba:Dbac_1270"/>
<evidence type="ECO:0000313" key="7">
    <source>
        <dbReference type="EMBL" id="ACU89372.1"/>
    </source>
</evidence>
<evidence type="ECO:0000256" key="2">
    <source>
        <dbReference type="ARBA" id="ARBA00022691"/>
    </source>
</evidence>
<dbReference type="Proteomes" id="UP000002216">
    <property type="component" value="Chromosome"/>
</dbReference>
<dbReference type="Pfam" id="PF04055">
    <property type="entry name" value="Radical_SAM"/>
    <property type="match status" value="1"/>
</dbReference>
<comment type="cofactor">
    <cofactor evidence="1">
        <name>[4Fe-4S] cluster</name>
        <dbReference type="ChEBI" id="CHEBI:49883"/>
    </cofactor>
</comment>
<evidence type="ECO:0000256" key="1">
    <source>
        <dbReference type="ARBA" id="ARBA00001966"/>
    </source>
</evidence>
<dbReference type="InterPro" id="IPR050377">
    <property type="entry name" value="Radical_SAM_PqqE_MftC-like"/>
</dbReference>
<organism evidence="7 8">
    <name type="scientific">Desulfomicrobium baculatum (strain DSM 4028 / VKM B-1378 / X)</name>
    <name type="common">Desulfovibrio baculatus</name>
    <dbReference type="NCBI Taxonomy" id="525897"/>
    <lineage>
        <taxon>Bacteria</taxon>
        <taxon>Pseudomonadati</taxon>
        <taxon>Thermodesulfobacteriota</taxon>
        <taxon>Desulfovibrionia</taxon>
        <taxon>Desulfovibrionales</taxon>
        <taxon>Desulfomicrobiaceae</taxon>
        <taxon>Desulfomicrobium</taxon>
    </lineage>
</organism>
<dbReference type="GO" id="GO:0046872">
    <property type="term" value="F:metal ion binding"/>
    <property type="evidence" value="ECO:0007669"/>
    <property type="project" value="UniProtKB-KW"/>
</dbReference>
<dbReference type="STRING" id="525897.Dbac_1270"/>
<keyword evidence="4" id="KW-0408">Iron</keyword>
<proteinExistence type="predicted"/>
<accession>C7LRY9</accession>
<gene>
    <name evidence="7" type="ordered locus">Dbac_1270</name>
</gene>
<keyword evidence="8" id="KW-1185">Reference proteome</keyword>
<dbReference type="SFLD" id="SFLDS00029">
    <property type="entry name" value="Radical_SAM"/>
    <property type="match status" value="1"/>
</dbReference>
<evidence type="ECO:0000256" key="5">
    <source>
        <dbReference type="ARBA" id="ARBA00023014"/>
    </source>
</evidence>
<dbReference type="eggNOG" id="COG0535">
    <property type="taxonomic scope" value="Bacteria"/>
</dbReference>
<reference evidence="7 8" key="1">
    <citation type="journal article" date="2009" name="Stand. Genomic Sci.">
        <title>Complete genome sequence of Desulfomicrobium baculatum type strain (X).</title>
        <authorList>
            <person name="Copeland A."/>
            <person name="Spring S."/>
            <person name="Goker M."/>
            <person name="Schneider S."/>
            <person name="Lapidus A."/>
            <person name="Del Rio T.G."/>
            <person name="Tice H."/>
            <person name="Cheng J.F."/>
            <person name="Chen F."/>
            <person name="Nolan M."/>
            <person name="Bruce D."/>
            <person name="Goodwin L."/>
            <person name="Pitluck S."/>
            <person name="Ivanova N."/>
            <person name="Mavrommatis K."/>
            <person name="Ovchinnikova G."/>
            <person name="Pati A."/>
            <person name="Chen A."/>
            <person name="Palaniappan K."/>
            <person name="Land M."/>
            <person name="Hauser L."/>
            <person name="Chang Y.J."/>
            <person name="Jeffries C.C."/>
            <person name="Meincke L."/>
            <person name="Sims D."/>
            <person name="Brettin T."/>
            <person name="Detter J.C."/>
            <person name="Han C."/>
            <person name="Chain P."/>
            <person name="Bristow J."/>
            <person name="Eisen J.A."/>
            <person name="Markowitz V."/>
            <person name="Hugenholtz P."/>
            <person name="Kyrpides N.C."/>
            <person name="Klenk H.P."/>
            <person name="Lucas S."/>
        </authorList>
    </citation>
    <scope>NUCLEOTIDE SEQUENCE [LARGE SCALE GENOMIC DNA]</scope>
    <source>
        <strain evidence="8">DSM 4028 / VKM B-1378 / X</strain>
    </source>
</reference>
<dbReference type="GO" id="GO:0051536">
    <property type="term" value="F:iron-sulfur cluster binding"/>
    <property type="evidence" value="ECO:0007669"/>
    <property type="project" value="UniProtKB-KW"/>
</dbReference>